<dbReference type="AlphaFoldDB" id="A0A0A9EEA9"/>
<accession>A0A0A9EEA9</accession>
<dbReference type="EMBL" id="GBRH01200542">
    <property type="protein sequence ID" value="JAD97353.1"/>
    <property type="molecule type" value="Transcribed_RNA"/>
</dbReference>
<evidence type="ECO:0000313" key="1">
    <source>
        <dbReference type="EMBL" id="JAD97353.1"/>
    </source>
</evidence>
<reference evidence="1" key="1">
    <citation type="submission" date="2014-09" db="EMBL/GenBank/DDBJ databases">
        <authorList>
            <person name="Magalhaes I.L.F."/>
            <person name="Oliveira U."/>
            <person name="Santos F.R."/>
            <person name="Vidigal T.H.D.A."/>
            <person name="Brescovit A.D."/>
            <person name="Santos A.J."/>
        </authorList>
    </citation>
    <scope>NUCLEOTIDE SEQUENCE</scope>
    <source>
        <tissue evidence="1">Shoot tissue taken approximately 20 cm above the soil surface</tissue>
    </source>
</reference>
<protein>
    <submittedName>
        <fullName evidence="1">Uncharacterized protein</fullName>
    </submittedName>
</protein>
<reference evidence="1" key="2">
    <citation type="journal article" date="2015" name="Data Brief">
        <title>Shoot transcriptome of the giant reed, Arundo donax.</title>
        <authorList>
            <person name="Barrero R.A."/>
            <person name="Guerrero F.D."/>
            <person name="Moolhuijzen P."/>
            <person name="Goolsby J.A."/>
            <person name="Tidwell J."/>
            <person name="Bellgard S.E."/>
            <person name="Bellgard M.I."/>
        </authorList>
    </citation>
    <scope>NUCLEOTIDE SEQUENCE</scope>
    <source>
        <tissue evidence="1">Shoot tissue taken approximately 20 cm above the soil surface</tissue>
    </source>
</reference>
<name>A0A0A9EEA9_ARUDO</name>
<sequence>MYCIVFLIELGIHRFWIGLLGYAWSHEMVWI</sequence>
<organism evidence="1">
    <name type="scientific">Arundo donax</name>
    <name type="common">Giant reed</name>
    <name type="synonym">Donax arundinaceus</name>
    <dbReference type="NCBI Taxonomy" id="35708"/>
    <lineage>
        <taxon>Eukaryota</taxon>
        <taxon>Viridiplantae</taxon>
        <taxon>Streptophyta</taxon>
        <taxon>Embryophyta</taxon>
        <taxon>Tracheophyta</taxon>
        <taxon>Spermatophyta</taxon>
        <taxon>Magnoliopsida</taxon>
        <taxon>Liliopsida</taxon>
        <taxon>Poales</taxon>
        <taxon>Poaceae</taxon>
        <taxon>PACMAD clade</taxon>
        <taxon>Arundinoideae</taxon>
        <taxon>Arundineae</taxon>
        <taxon>Arundo</taxon>
    </lineage>
</organism>
<proteinExistence type="predicted"/>